<keyword evidence="3" id="KW-1133">Transmembrane helix</keyword>
<evidence type="ECO:0000256" key="1">
    <source>
        <dbReference type="SAM" id="Coils"/>
    </source>
</evidence>
<dbReference type="AlphaFoldDB" id="E4X6Y4"/>
<evidence type="ECO:0000313" key="5">
    <source>
        <dbReference type="Proteomes" id="UP000001307"/>
    </source>
</evidence>
<keyword evidence="5" id="KW-1185">Reference proteome</keyword>
<feature type="transmembrane region" description="Helical" evidence="3">
    <location>
        <begin position="7"/>
        <end position="28"/>
    </location>
</feature>
<gene>
    <name evidence="4" type="ORF">GSOID_T00003303001</name>
</gene>
<keyword evidence="1" id="KW-0175">Coiled coil</keyword>
<accession>E4X6Y4</accession>
<feature type="coiled-coil region" evidence="1">
    <location>
        <begin position="35"/>
        <end position="83"/>
    </location>
</feature>
<protein>
    <submittedName>
        <fullName evidence="4">Uncharacterized protein</fullName>
    </submittedName>
</protein>
<name>E4X6Y4_OIKDI</name>
<dbReference type="Proteomes" id="UP000001307">
    <property type="component" value="Unassembled WGS sequence"/>
</dbReference>
<sequence>MFRRSRSFLGTVVVLCALVIFGYGLYMYDLQSMRLANVEASNRYLERDLKGLNKNIEKDEKKLKSLEAKLESEKHGLENIKGELKVESEQRQAREIELIDIGAKFTTSSNEKEKCLKEMAELKKLLENLEIEKKALTDTVGTYERAAKKAQDEIASLNSEVDQLRKDLGKASESALSNEEIEALRAEADEDKAKYHANYNDLTELREALHKVGVEGLRRDDHWTSITSEERSIILEAILGTDIIPDSYLGAEIAVVERSEDDLLENSEIKESDISENDAENQKEEAIVQVDAPSDEQLQH</sequence>
<evidence type="ECO:0000313" key="4">
    <source>
        <dbReference type="EMBL" id="CBY07940.1"/>
    </source>
</evidence>
<reference evidence="4" key="1">
    <citation type="journal article" date="2010" name="Science">
        <title>Plasticity of animal genome architecture unmasked by rapid evolution of a pelagic tunicate.</title>
        <authorList>
            <person name="Denoeud F."/>
            <person name="Henriet S."/>
            <person name="Mungpakdee S."/>
            <person name="Aury J.M."/>
            <person name="Da Silva C."/>
            <person name="Brinkmann H."/>
            <person name="Mikhaleva J."/>
            <person name="Olsen L.C."/>
            <person name="Jubin C."/>
            <person name="Canestro C."/>
            <person name="Bouquet J.M."/>
            <person name="Danks G."/>
            <person name="Poulain J."/>
            <person name="Campsteijn C."/>
            <person name="Adamski M."/>
            <person name="Cross I."/>
            <person name="Yadetie F."/>
            <person name="Muffato M."/>
            <person name="Louis A."/>
            <person name="Butcher S."/>
            <person name="Tsagkogeorga G."/>
            <person name="Konrad A."/>
            <person name="Singh S."/>
            <person name="Jensen M.F."/>
            <person name="Cong E.H."/>
            <person name="Eikeseth-Otteraa H."/>
            <person name="Noel B."/>
            <person name="Anthouard V."/>
            <person name="Porcel B.M."/>
            <person name="Kachouri-Lafond R."/>
            <person name="Nishino A."/>
            <person name="Ugolini M."/>
            <person name="Chourrout P."/>
            <person name="Nishida H."/>
            <person name="Aasland R."/>
            <person name="Huzurbazar S."/>
            <person name="Westhof E."/>
            <person name="Delsuc F."/>
            <person name="Lehrach H."/>
            <person name="Reinhardt R."/>
            <person name="Weissenbach J."/>
            <person name="Roy S.W."/>
            <person name="Artiguenave F."/>
            <person name="Postlethwait J.H."/>
            <person name="Manak J.R."/>
            <person name="Thompson E.M."/>
            <person name="Jaillon O."/>
            <person name="Du Pasquier L."/>
            <person name="Boudinot P."/>
            <person name="Liberles D.A."/>
            <person name="Volff J.N."/>
            <person name="Philippe H."/>
            <person name="Lenhard B."/>
            <person name="Roest Crollius H."/>
            <person name="Wincker P."/>
            <person name="Chourrout D."/>
        </authorList>
    </citation>
    <scope>NUCLEOTIDE SEQUENCE [LARGE SCALE GENOMIC DNA]</scope>
</reference>
<keyword evidence="3" id="KW-0812">Transmembrane</keyword>
<organism evidence="4">
    <name type="scientific">Oikopleura dioica</name>
    <name type="common">Tunicate</name>
    <dbReference type="NCBI Taxonomy" id="34765"/>
    <lineage>
        <taxon>Eukaryota</taxon>
        <taxon>Metazoa</taxon>
        <taxon>Chordata</taxon>
        <taxon>Tunicata</taxon>
        <taxon>Appendicularia</taxon>
        <taxon>Copelata</taxon>
        <taxon>Oikopleuridae</taxon>
        <taxon>Oikopleura</taxon>
    </lineage>
</organism>
<proteinExistence type="predicted"/>
<evidence type="ECO:0000256" key="2">
    <source>
        <dbReference type="SAM" id="MobiDB-lite"/>
    </source>
</evidence>
<dbReference type="OrthoDB" id="10409075at2759"/>
<feature type="region of interest" description="Disordered" evidence="2">
    <location>
        <begin position="260"/>
        <end position="300"/>
    </location>
</feature>
<dbReference type="EMBL" id="FN653027">
    <property type="protein sequence ID" value="CBY07940.1"/>
    <property type="molecule type" value="Genomic_DNA"/>
</dbReference>
<dbReference type="InParanoid" id="E4X6Y4"/>
<feature type="coiled-coil region" evidence="1">
    <location>
        <begin position="112"/>
        <end position="198"/>
    </location>
</feature>
<evidence type="ECO:0000256" key="3">
    <source>
        <dbReference type="SAM" id="Phobius"/>
    </source>
</evidence>
<dbReference type="Gene3D" id="1.10.287.1490">
    <property type="match status" value="1"/>
</dbReference>
<keyword evidence="3" id="KW-0472">Membrane</keyword>